<accession>A0A8J9YV77</accession>
<name>A0A8J9YV77_BRALA</name>
<sequence>MIGGDCAGGGAATSITACRRLDWNFHRCRWLDWNFHRCRWLDWNFHQRRFVSPGRPVGLQKLSVQLVRLLGSSCLRIHRSQHIDHDWCGLGLNVKEIIEQPAHVRGHVSYGK</sequence>
<reference evidence="1" key="1">
    <citation type="submission" date="2022-01" db="EMBL/GenBank/DDBJ databases">
        <authorList>
            <person name="Braso-Vives M."/>
        </authorList>
    </citation>
    <scope>NUCLEOTIDE SEQUENCE</scope>
</reference>
<evidence type="ECO:0000313" key="2">
    <source>
        <dbReference type="Proteomes" id="UP000838412"/>
    </source>
</evidence>
<evidence type="ECO:0000313" key="1">
    <source>
        <dbReference type="EMBL" id="CAH1242391.1"/>
    </source>
</evidence>
<proteinExistence type="predicted"/>
<protein>
    <submittedName>
        <fullName evidence="1">Hypp6650 protein</fullName>
    </submittedName>
</protein>
<dbReference type="EMBL" id="OV696697">
    <property type="protein sequence ID" value="CAH1242391.1"/>
    <property type="molecule type" value="Genomic_DNA"/>
</dbReference>
<organism evidence="1 2">
    <name type="scientific">Branchiostoma lanceolatum</name>
    <name type="common">Common lancelet</name>
    <name type="synonym">Amphioxus lanceolatum</name>
    <dbReference type="NCBI Taxonomy" id="7740"/>
    <lineage>
        <taxon>Eukaryota</taxon>
        <taxon>Metazoa</taxon>
        <taxon>Chordata</taxon>
        <taxon>Cephalochordata</taxon>
        <taxon>Leptocardii</taxon>
        <taxon>Amphioxiformes</taxon>
        <taxon>Branchiostomatidae</taxon>
        <taxon>Branchiostoma</taxon>
    </lineage>
</organism>
<dbReference type="AlphaFoldDB" id="A0A8J9YV77"/>
<dbReference type="Proteomes" id="UP000838412">
    <property type="component" value="Chromosome 12"/>
</dbReference>
<keyword evidence="2" id="KW-1185">Reference proteome</keyword>
<gene>
    <name evidence="1" type="primary">Hypp6650</name>
    <name evidence="1" type="ORF">BLAG_LOCUS5687</name>
</gene>